<dbReference type="EMBL" id="JARKHS020026975">
    <property type="protein sequence ID" value="KAK8765837.1"/>
    <property type="molecule type" value="Genomic_DNA"/>
</dbReference>
<evidence type="ECO:0000256" key="1">
    <source>
        <dbReference type="SAM" id="MobiDB-lite"/>
    </source>
</evidence>
<dbReference type="PANTHER" id="PTHR33198:SF19">
    <property type="entry name" value="CCHC-TYPE DOMAIN-CONTAINING PROTEIN"/>
    <property type="match status" value="1"/>
</dbReference>
<dbReference type="Proteomes" id="UP001321473">
    <property type="component" value="Unassembled WGS sequence"/>
</dbReference>
<evidence type="ECO:0000313" key="2">
    <source>
        <dbReference type="EMBL" id="KAK8765837.1"/>
    </source>
</evidence>
<dbReference type="PANTHER" id="PTHR33198">
    <property type="entry name" value="ANK_REP_REGION DOMAIN-CONTAINING PROTEIN-RELATED"/>
    <property type="match status" value="1"/>
</dbReference>
<organism evidence="2 3">
    <name type="scientific">Amblyomma americanum</name>
    <name type="common">Lone star tick</name>
    <dbReference type="NCBI Taxonomy" id="6943"/>
    <lineage>
        <taxon>Eukaryota</taxon>
        <taxon>Metazoa</taxon>
        <taxon>Ecdysozoa</taxon>
        <taxon>Arthropoda</taxon>
        <taxon>Chelicerata</taxon>
        <taxon>Arachnida</taxon>
        <taxon>Acari</taxon>
        <taxon>Parasitiformes</taxon>
        <taxon>Ixodida</taxon>
        <taxon>Ixodoidea</taxon>
        <taxon>Ixodidae</taxon>
        <taxon>Amblyomminae</taxon>
        <taxon>Amblyomma</taxon>
    </lineage>
</organism>
<feature type="region of interest" description="Disordered" evidence="1">
    <location>
        <begin position="234"/>
        <end position="261"/>
    </location>
</feature>
<keyword evidence="3" id="KW-1185">Reference proteome</keyword>
<name>A0AAQ4DTP7_AMBAM</name>
<dbReference type="AlphaFoldDB" id="A0AAQ4DTP7"/>
<accession>A0AAQ4DTP7</accession>
<comment type="caution">
    <text evidence="2">The sequence shown here is derived from an EMBL/GenBank/DDBJ whole genome shotgun (WGS) entry which is preliminary data.</text>
</comment>
<proteinExistence type="predicted"/>
<sequence>MPTYGALEPFHGEGGAWTEYLERVKLFFDANSVPEEKKRSVFLTCCGSSTYSLLRSLLTPKTPDQVSIDKILSVRSGHYIPKPSVVVCRFRFNSHSRQPEESVSDYTASLKKLSANCEYGTFLPDMLQDRLVCGINDMSMQRRLLEEPNLTFESSAKLLIAKETAKRDSSMLMHAQGMTEAQTVHSAMIEQMKQTISSYHCGAPNYATVCQHAKSRCNTCSKIGHLARVCRSKAADTKQKNVSRKHNAERQQKQPVHSLADSGNLSEIQSQVLETWQINSEKTVPPFVAVLQVAVRPLRMDIDTGASVSVIEETEF</sequence>
<protein>
    <recommendedName>
        <fullName evidence="4">CCHC-type domain-containing protein</fullName>
    </recommendedName>
</protein>
<evidence type="ECO:0000313" key="3">
    <source>
        <dbReference type="Proteomes" id="UP001321473"/>
    </source>
</evidence>
<evidence type="ECO:0008006" key="4">
    <source>
        <dbReference type="Google" id="ProtNLM"/>
    </source>
</evidence>
<reference evidence="2 3" key="1">
    <citation type="journal article" date="2023" name="Arcadia Sci">
        <title>De novo assembly of a long-read Amblyomma americanum tick genome.</title>
        <authorList>
            <person name="Chou S."/>
            <person name="Poskanzer K.E."/>
            <person name="Rollins M."/>
            <person name="Thuy-Boun P.S."/>
        </authorList>
    </citation>
    <scope>NUCLEOTIDE SEQUENCE [LARGE SCALE GENOMIC DNA]</scope>
    <source>
        <strain evidence="2">F_SG_1</strain>
        <tissue evidence="2">Salivary glands</tissue>
    </source>
</reference>
<gene>
    <name evidence="2" type="ORF">V5799_031554</name>
</gene>